<reference evidence="4" key="4">
    <citation type="submission" date="2022-04" db="EMBL/GenBank/DDBJ databases">
        <authorList>
            <person name="Komine T."/>
            <person name="Fukano H."/>
            <person name="Wada S."/>
        </authorList>
    </citation>
    <scope>NUCLEOTIDE SEQUENCE</scope>
    <source>
        <strain evidence="4">NJB18185</strain>
    </source>
</reference>
<evidence type="ECO:0000313" key="5">
    <source>
        <dbReference type="Proteomes" id="UP000245060"/>
    </source>
</evidence>
<reference evidence="5" key="2">
    <citation type="submission" date="2018-04" db="EMBL/GenBank/DDBJ databases">
        <title>Draft genome sequence of Mycobacterium montefiorense isolated from Japanese black salamander.</title>
        <authorList>
            <person name="Fukano H."/>
            <person name="Yoshida M."/>
            <person name="Shimizu A."/>
            <person name="Iwao H."/>
            <person name="Kurata O."/>
            <person name="Katayama Y."/>
            <person name="Omatsu T."/>
            <person name="Mizutani T."/>
            <person name="Wada S."/>
            <person name="Hoshino Y."/>
        </authorList>
    </citation>
    <scope>NUCLEOTIDE SEQUENCE [LARGE SCALE GENOMIC DNA]</scope>
    <source>
        <strain evidence="5">BS</strain>
    </source>
</reference>
<proteinExistence type="predicted"/>
<dbReference type="InterPro" id="IPR029051">
    <property type="entry name" value="DUF4352"/>
</dbReference>
<reference evidence="4" key="3">
    <citation type="journal article" date="2022" name="Microbiol. Resour. Announc.">
        <title>Draft Genome Sequences of Eight Mycobacterium montefiorense Strains Isolated from Salamanders in Captivity.</title>
        <authorList>
            <person name="Komine T."/>
            <person name="Ihara H."/>
            <person name="Fukano H."/>
            <person name="Hoshino Y."/>
            <person name="Kurata O."/>
            <person name="Wada S."/>
        </authorList>
    </citation>
    <scope>NUCLEOTIDE SEQUENCE</scope>
    <source>
        <strain evidence="4">NJB18185</strain>
    </source>
</reference>
<keyword evidence="5" id="KW-1185">Reference proteome</keyword>
<feature type="domain" description="DUF4352" evidence="2">
    <location>
        <begin position="13"/>
        <end position="97"/>
    </location>
</feature>
<evidence type="ECO:0000256" key="1">
    <source>
        <dbReference type="ARBA" id="ARBA00022729"/>
    </source>
</evidence>
<keyword evidence="1" id="KW-0732">Signal</keyword>
<accession>A0AA37PPR9</accession>
<name>A0AA37PPR9_9MYCO</name>
<protein>
    <recommendedName>
        <fullName evidence="2">DUF4352 domain-containing protein</fullName>
    </recommendedName>
</protein>
<dbReference type="EMBL" id="BQYH01000020">
    <property type="protein sequence ID" value="GKU73183.1"/>
    <property type="molecule type" value="Genomic_DNA"/>
</dbReference>
<evidence type="ECO:0000259" key="2">
    <source>
        <dbReference type="Pfam" id="PF11611"/>
    </source>
</evidence>
<evidence type="ECO:0000313" key="6">
    <source>
        <dbReference type="Proteomes" id="UP001139505"/>
    </source>
</evidence>
<evidence type="ECO:0000313" key="4">
    <source>
        <dbReference type="EMBL" id="GKU73183.1"/>
    </source>
</evidence>
<dbReference type="Gene3D" id="2.60.40.1240">
    <property type="match status" value="1"/>
</dbReference>
<reference evidence="3" key="1">
    <citation type="journal article" date="2018" name="Genome Announc.">
        <title>Draft Genome Sequence of Mycobacterium montefiorense Isolated from Japanese Black Salamander (Hynobius nigrescens).</title>
        <authorList>
            <person name="Fukano H."/>
            <person name="Yoshida M."/>
            <person name="Shimizu A."/>
            <person name="Iwao H."/>
            <person name="Katayama Y."/>
            <person name="Omatsu T."/>
            <person name="Mizutani T."/>
            <person name="Kurata O."/>
            <person name="Wada S."/>
            <person name="Hoshino Y."/>
        </authorList>
    </citation>
    <scope>NUCLEOTIDE SEQUENCE</scope>
    <source>
        <strain evidence="3">BS</strain>
    </source>
</reference>
<dbReference type="Proteomes" id="UP000245060">
    <property type="component" value="Unassembled WGS sequence"/>
</dbReference>
<dbReference type="InterPro" id="IPR029050">
    <property type="entry name" value="Immunoprotect_excell_Ig-like"/>
</dbReference>
<gene>
    <name evidence="3" type="ORF">MmonteBS_18430</name>
    <name evidence="4" type="ORF">NJB18185_29540</name>
</gene>
<comment type="caution">
    <text evidence="4">The sequence shown here is derived from an EMBL/GenBank/DDBJ whole genome shotgun (WGS) entry which is preliminary data.</text>
</comment>
<dbReference type="AlphaFoldDB" id="A0AA37PPR9"/>
<dbReference type="EMBL" id="BFCH01000012">
    <property type="protein sequence ID" value="GBG37471.1"/>
    <property type="molecule type" value="Genomic_DNA"/>
</dbReference>
<organism evidence="4 6">
    <name type="scientific">Mycobacterium montefiorense</name>
    <dbReference type="NCBI Taxonomy" id="154654"/>
    <lineage>
        <taxon>Bacteria</taxon>
        <taxon>Bacillati</taxon>
        <taxon>Actinomycetota</taxon>
        <taxon>Actinomycetes</taxon>
        <taxon>Mycobacteriales</taxon>
        <taxon>Mycobacteriaceae</taxon>
        <taxon>Mycobacterium</taxon>
        <taxon>Mycobacterium simiae complex</taxon>
    </lineage>
</organism>
<dbReference type="Pfam" id="PF11611">
    <property type="entry name" value="DUF4352"/>
    <property type="match status" value="1"/>
</dbReference>
<sequence>MIRSKTVANPNVPFLQTMAEGTFLTVALTITNNGKQPEVFIASYQKLRINGVVYAVDPVAALWTLTLETIVSPGGTATVPLPFDVPTGVPSGGALELHASANSRGVVELLPPQ</sequence>
<dbReference type="Proteomes" id="UP001139505">
    <property type="component" value="Unassembled WGS sequence"/>
</dbReference>
<evidence type="ECO:0000313" key="3">
    <source>
        <dbReference type="EMBL" id="GBG37471.1"/>
    </source>
</evidence>